<dbReference type="PRINTS" id="PR00081">
    <property type="entry name" value="GDHRDH"/>
</dbReference>
<dbReference type="Gene3D" id="3.40.50.720">
    <property type="entry name" value="NAD(P)-binding Rossmann-like Domain"/>
    <property type="match status" value="1"/>
</dbReference>
<gene>
    <name evidence="4" type="ORF">GC093_23525</name>
</gene>
<evidence type="ECO:0000256" key="1">
    <source>
        <dbReference type="ARBA" id="ARBA00006484"/>
    </source>
</evidence>
<dbReference type="SUPFAM" id="SSF51735">
    <property type="entry name" value="NAD(P)-binding Rossmann-fold domains"/>
    <property type="match status" value="1"/>
</dbReference>
<organism evidence="4 5">
    <name type="scientific">Paenibacillus foliorum</name>
    <dbReference type="NCBI Taxonomy" id="2654974"/>
    <lineage>
        <taxon>Bacteria</taxon>
        <taxon>Bacillati</taxon>
        <taxon>Bacillota</taxon>
        <taxon>Bacilli</taxon>
        <taxon>Bacillales</taxon>
        <taxon>Paenibacillaceae</taxon>
        <taxon>Paenibacillus</taxon>
    </lineage>
</organism>
<protein>
    <submittedName>
        <fullName evidence="4">Glucose 1-dehydrogenase</fullName>
        <ecNumber evidence="4">1.1.1.47</ecNumber>
    </submittedName>
</protein>
<dbReference type="RefSeq" id="WP_171654384.1">
    <property type="nucleotide sequence ID" value="NZ_WHOD01000087.1"/>
</dbReference>
<dbReference type="InterPro" id="IPR002347">
    <property type="entry name" value="SDR_fam"/>
</dbReference>
<reference evidence="4" key="1">
    <citation type="submission" date="2019-10" db="EMBL/GenBank/DDBJ databases">
        <title>Description of Paenibacillus glebae sp. nov.</title>
        <authorList>
            <person name="Carlier A."/>
            <person name="Qi S."/>
        </authorList>
    </citation>
    <scope>NUCLEOTIDE SEQUENCE</scope>
    <source>
        <strain evidence="4">LMG 31456</strain>
    </source>
</reference>
<dbReference type="EC" id="1.1.1.47" evidence="4"/>
<dbReference type="PANTHER" id="PTHR42760">
    <property type="entry name" value="SHORT-CHAIN DEHYDROGENASES/REDUCTASES FAMILY MEMBER"/>
    <property type="match status" value="1"/>
</dbReference>
<keyword evidence="5" id="KW-1185">Reference proteome</keyword>
<dbReference type="PRINTS" id="PR00080">
    <property type="entry name" value="SDRFAMILY"/>
</dbReference>
<name>A0A972K3Q9_9BACL</name>
<dbReference type="InterPro" id="IPR057326">
    <property type="entry name" value="KR_dom"/>
</dbReference>
<comment type="similarity">
    <text evidence="1">Belongs to the short-chain dehydrogenases/reductases (SDR) family.</text>
</comment>
<keyword evidence="2 4" id="KW-0560">Oxidoreductase</keyword>
<dbReference type="EMBL" id="WHOD01000087">
    <property type="protein sequence ID" value="NOU96173.1"/>
    <property type="molecule type" value="Genomic_DNA"/>
</dbReference>
<evidence type="ECO:0000256" key="2">
    <source>
        <dbReference type="ARBA" id="ARBA00023002"/>
    </source>
</evidence>
<dbReference type="CDD" id="cd05233">
    <property type="entry name" value="SDR_c"/>
    <property type="match status" value="1"/>
</dbReference>
<evidence type="ECO:0000259" key="3">
    <source>
        <dbReference type="SMART" id="SM00822"/>
    </source>
</evidence>
<proteinExistence type="inferred from homology"/>
<dbReference type="GO" id="GO:0008206">
    <property type="term" value="P:bile acid metabolic process"/>
    <property type="evidence" value="ECO:0007669"/>
    <property type="project" value="UniProtKB-ARBA"/>
</dbReference>
<dbReference type="NCBIfam" id="NF005559">
    <property type="entry name" value="PRK07231.1"/>
    <property type="match status" value="1"/>
</dbReference>
<evidence type="ECO:0000313" key="4">
    <source>
        <dbReference type="EMBL" id="NOU96173.1"/>
    </source>
</evidence>
<dbReference type="GO" id="GO:0047936">
    <property type="term" value="F:glucose 1-dehydrogenase [NAD(P)+] activity"/>
    <property type="evidence" value="ECO:0007669"/>
    <property type="project" value="UniProtKB-EC"/>
</dbReference>
<dbReference type="SMART" id="SM00822">
    <property type="entry name" value="PKS_KR"/>
    <property type="match status" value="1"/>
</dbReference>
<feature type="domain" description="Ketoreductase" evidence="3">
    <location>
        <begin position="6"/>
        <end position="186"/>
    </location>
</feature>
<dbReference type="PROSITE" id="PS00061">
    <property type="entry name" value="ADH_SHORT"/>
    <property type="match status" value="1"/>
</dbReference>
<dbReference type="FunFam" id="3.40.50.720:FF:000084">
    <property type="entry name" value="Short-chain dehydrogenase reductase"/>
    <property type="match status" value="1"/>
</dbReference>
<dbReference type="Pfam" id="PF13561">
    <property type="entry name" value="adh_short_C2"/>
    <property type="match status" value="1"/>
</dbReference>
<accession>A0A972K3Q9</accession>
<comment type="caution">
    <text evidence="4">The sequence shown here is derived from an EMBL/GenBank/DDBJ whole genome shotgun (WGS) entry which is preliminary data.</text>
</comment>
<dbReference type="InterPro" id="IPR020904">
    <property type="entry name" value="Sc_DH/Rdtase_CS"/>
</dbReference>
<dbReference type="AlphaFoldDB" id="A0A972K3Q9"/>
<dbReference type="Proteomes" id="UP000641588">
    <property type="component" value="Unassembled WGS sequence"/>
</dbReference>
<sequence length="252" mass="27042">MRLKQQVALITGGSTGIGKATALRFASEGAKVAITGRNRTMLQETAGEIETAGGEAIWIDGDVQYNVDVRRMVDTVLERWGTVDVLVNNAGICKPAPFLDLEEEEWDRHMAINLKGTFLTGQAVAKELVRQGKAGSIINMSSVNGLAAEGDQAHYNATKGGINLLTMSMALELAPYGIRVNALCPGFIETRLTKPLIDNPTAYGPYLKTIPMGRAGMPEEIADAALFMATNDSRYMTGHCLVVDGGQLIKLS</sequence>
<dbReference type="InterPro" id="IPR036291">
    <property type="entry name" value="NAD(P)-bd_dom_sf"/>
</dbReference>
<evidence type="ECO:0000313" key="5">
    <source>
        <dbReference type="Proteomes" id="UP000641588"/>
    </source>
</evidence>